<name>A0A401ZPE8_9CHLR</name>
<dbReference type="EMBL" id="BIFQ01000002">
    <property type="protein sequence ID" value="GCE08745.1"/>
    <property type="molecule type" value="Genomic_DNA"/>
</dbReference>
<comment type="caution">
    <text evidence="6">The sequence shown here is derived from an EMBL/GenBank/DDBJ whole genome shotgun (WGS) entry which is preliminary data.</text>
</comment>
<feature type="region of interest" description="Disordered" evidence="4">
    <location>
        <begin position="96"/>
        <end position="115"/>
    </location>
</feature>
<dbReference type="Proteomes" id="UP000287224">
    <property type="component" value="Unassembled WGS sequence"/>
</dbReference>
<gene>
    <name evidence="6" type="ORF">KDAU_60740</name>
</gene>
<dbReference type="PROSITE" id="PS51118">
    <property type="entry name" value="HTH_HXLR"/>
    <property type="match status" value="1"/>
</dbReference>
<keyword evidence="7" id="KW-1185">Reference proteome</keyword>
<evidence type="ECO:0000259" key="5">
    <source>
        <dbReference type="PROSITE" id="PS51118"/>
    </source>
</evidence>
<dbReference type="PANTHER" id="PTHR33204">
    <property type="entry name" value="TRANSCRIPTIONAL REGULATOR, MARR FAMILY"/>
    <property type="match status" value="1"/>
</dbReference>
<sequence length="115" mass="13327">MCTRYQQAANLISKRWTPLILKVLLLRPCHYSEIARMVGHISDRVLSIRLRELEEQEIIKRTVFNEIPVRVEYELTAKGQALSEVVEAIERWGAEWLPKPGEDSTPQKDVQQKTG</sequence>
<evidence type="ECO:0000313" key="7">
    <source>
        <dbReference type="Proteomes" id="UP000287224"/>
    </source>
</evidence>
<accession>A0A401ZPE8</accession>
<dbReference type="SUPFAM" id="SSF46785">
    <property type="entry name" value="Winged helix' DNA-binding domain"/>
    <property type="match status" value="1"/>
</dbReference>
<dbReference type="InterPro" id="IPR002577">
    <property type="entry name" value="HTH_HxlR"/>
</dbReference>
<dbReference type="GO" id="GO:0003677">
    <property type="term" value="F:DNA binding"/>
    <property type="evidence" value="ECO:0007669"/>
    <property type="project" value="UniProtKB-KW"/>
</dbReference>
<protein>
    <submittedName>
        <fullName evidence="6">HxlR family transcriptional regulator</fullName>
    </submittedName>
</protein>
<organism evidence="6 7">
    <name type="scientific">Dictyobacter aurantiacus</name>
    <dbReference type="NCBI Taxonomy" id="1936993"/>
    <lineage>
        <taxon>Bacteria</taxon>
        <taxon>Bacillati</taxon>
        <taxon>Chloroflexota</taxon>
        <taxon>Ktedonobacteria</taxon>
        <taxon>Ktedonobacterales</taxon>
        <taxon>Dictyobacteraceae</taxon>
        <taxon>Dictyobacter</taxon>
    </lineage>
</organism>
<keyword evidence="3" id="KW-0804">Transcription</keyword>
<evidence type="ECO:0000256" key="1">
    <source>
        <dbReference type="ARBA" id="ARBA00023015"/>
    </source>
</evidence>
<feature type="domain" description="HTH hxlR-type" evidence="5">
    <location>
        <begin position="2"/>
        <end position="101"/>
    </location>
</feature>
<dbReference type="PANTHER" id="PTHR33204:SF37">
    <property type="entry name" value="HTH-TYPE TRANSCRIPTIONAL REGULATOR YODB"/>
    <property type="match status" value="1"/>
</dbReference>
<dbReference type="InterPro" id="IPR036388">
    <property type="entry name" value="WH-like_DNA-bd_sf"/>
</dbReference>
<dbReference type="Pfam" id="PF01638">
    <property type="entry name" value="HxlR"/>
    <property type="match status" value="1"/>
</dbReference>
<evidence type="ECO:0000313" key="6">
    <source>
        <dbReference type="EMBL" id="GCE08745.1"/>
    </source>
</evidence>
<dbReference type="InterPro" id="IPR036390">
    <property type="entry name" value="WH_DNA-bd_sf"/>
</dbReference>
<dbReference type="AlphaFoldDB" id="A0A401ZPE8"/>
<reference evidence="7" key="1">
    <citation type="submission" date="2018-12" db="EMBL/GenBank/DDBJ databases">
        <title>Tengunoibacter tsumagoiensis gen. nov., sp. nov., Dictyobacter kobayashii sp. nov., D. alpinus sp. nov., and D. joshuensis sp. nov. and description of Dictyobacteraceae fam. nov. within the order Ktedonobacterales isolated from Tengu-no-mugimeshi.</title>
        <authorList>
            <person name="Wang C.M."/>
            <person name="Zheng Y."/>
            <person name="Sakai Y."/>
            <person name="Toyoda A."/>
            <person name="Minakuchi Y."/>
            <person name="Abe K."/>
            <person name="Yokota A."/>
            <person name="Yabe S."/>
        </authorList>
    </citation>
    <scope>NUCLEOTIDE SEQUENCE [LARGE SCALE GENOMIC DNA]</scope>
    <source>
        <strain evidence="7">S-27</strain>
    </source>
</reference>
<evidence type="ECO:0000256" key="4">
    <source>
        <dbReference type="SAM" id="MobiDB-lite"/>
    </source>
</evidence>
<keyword evidence="1" id="KW-0805">Transcription regulation</keyword>
<dbReference type="Gene3D" id="1.10.10.10">
    <property type="entry name" value="Winged helix-like DNA-binding domain superfamily/Winged helix DNA-binding domain"/>
    <property type="match status" value="1"/>
</dbReference>
<evidence type="ECO:0000256" key="3">
    <source>
        <dbReference type="ARBA" id="ARBA00023163"/>
    </source>
</evidence>
<keyword evidence="2" id="KW-0238">DNA-binding</keyword>
<evidence type="ECO:0000256" key="2">
    <source>
        <dbReference type="ARBA" id="ARBA00023125"/>
    </source>
</evidence>
<proteinExistence type="predicted"/>